<evidence type="ECO:0000313" key="3">
    <source>
        <dbReference type="EMBL" id="CAF4994935.1"/>
    </source>
</evidence>
<reference evidence="2" key="1">
    <citation type="submission" date="2021-02" db="EMBL/GenBank/DDBJ databases">
        <authorList>
            <person name="Nowell W R."/>
        </authorList>
    </citation>
    <scope>NUCLEOTIDE SEQUENCE</scope>
</reference>
<feature type="non-terminal residue" evidence="2">
    <location>
        <position position="1"/>
    </location>
</feature>
<gene>
    <name evidence="2" type="ORF">BYL167_LOCUS49719</name>
    <name evidence="4" type="ORF">GIL414_LOCUS58092</name>
    <name evidence="3" type="ORF">SMN809_LOCUS56492</name>
    <name evidence="5" type="ORF">SMN809_LOCUS67574</name>
</gene>
<comment type="caution">
    <text evidence="2">The sequence shown here is derived from an EMBL/GenBank/DDBJ whole genome shotgun (WGS) entry which is preliminary data.</text>
</comment>
<dbReference type="Proteomes" id="UP000676336">
    <property type="component" value="Unassembled WGS sequence"/>
</dbReference>
<evidence type="ECO:0000256" key="1">
    <source>
        <dbReference type="SAM" id="Coils"/>
    </source>
</evidence>
<name>A0A8S3BNU8_9BILA</name>
<evidence type="ECO:0000313" key="4">
    <source>
        <dbReference type="EMBL" id="CAF5015216.1"/>
    </source>
</evidence>
<accession>A0A8S3BNU8</accession>
<dbReference type="Proteomes" id="UP000681720">
    <property type="component" value="Unassembled WGS sequence"/>
</dbReference>
<evidence type="ECO:0000313" key="5">
    <source>
        <dbReference type="EMBL" id="CAF5176406.1"/>
    </source>
</evidence>
<protein>
    <submittedName>
        <fullName evidence="2">Uncharacterized protein</fullName>
    </submittedName>
</protein>
<dbReference type="EMBL" id="CAJOBJ010212810">
    <property type="protein sequence ID" value="CAF5015216.1"/>
    <property type="molecule type" value="Genomic_DNA"/>
</dbReference>
<dbReference type="EMBL" id="CAJOBI010315641">
    <property type="protein sequence ID" value="CAF5176406.1"/>
    <property type="molecule type" value="Genomic_DNA"/>
</dbReference>
<dbReference type="AlphaFoldDB" id="A0A8S3BNU8"/>
<dbReference type="EMBL" id="CAJOBH010148854">
    <property type="protein sequence ID" value="CAF4838207.1"/>
    <property type="molecule type" value="Genomic_DNA"/>
</dbReference>
<feature type="coiled-coil region" evidence="1">
    <location>
        <begin position="11"/>
        <end position="38"/>
    </location>
</feature>
<dbReference type="Proteomes" id="UP000681967">
    <property type="component" value="Unassembled WGS sequence"/>
</dbReference>
<evidence type="ECO:0000313" key="6">
    <source>
        <dbReference type="Proteomes" id="UP000681967"/>
    </source>
</evidence>
<sequence length="43" mass="5295">MSYLNKIPKQINLFRRRLADLEDEDRRYKAEARRLQAEMSKLQ</sequence>
<dbReference type="EMBL" id="CAJOBI010202190">
    <property type="protein sequence ID" value="CAF4994935.1"/>
    <property type="molecule type" value="Genomic_DNA"/>
</dbReference>
<evidence type="ECO:0000313" key="2">
    <source>
        <dbReference type="EMBL" id="CAF4838207.1"/>
    </source>
</evidence>
<organism evidence="2 6">
    <name type="scientific">Rotaria magnacalcarata</name>
    <dbReference type="NCBI Taxonomy" id="392030"/>
    <lineage>
        <taxon>Eukaryota</taxon>
        <taxon>Metazoa</taxon>
        <taxon>Spiralia</taxon>
        <taxon>Gnathifera</taxon>
        <taxon>Rotifera</taxon>
        <taxon>Eurotatoria</taxon>
        <taxon>Bdelloidea</taxon>
        <taxon>Philodinida</taxon>
        <taxon>Philodinidae</taxon>
        <taxon>Rotaria</taxon>
    </lineage>
</organism>
<proteinExistence type="predicted"/>
<keyword evidence="1" id="KW-0175">Coiled coil</keyword>